<proteinExistence type="predicted"/>
<dbReference type="GO" id="GO:0009307">
    <property type="term" value="P:DNA restriction-modification system"/>
    <property type="evidence" value="ECO:0007669"/>
    <property type="project" value="UniProtKB-KW"/>
</dbReference>
<dbReference type="PANTHER" id="PTHR30408">
    <property type="entry name" value="TYPE-1 RESTRICTION ENZYME ECOKI SPECIFICITY PROTEIN"/>
    <property type="match status" value="1"/>
</dbReference>
<reference evidence="4" key="1">
    <citation type="submission" date="2017-02" db="EMBL/GenBank/DDBJ databases">
        <title>Tessaracoccus aquaemaris sp. nov., isolated from the intestine of a Korean rockfish, Sebastes schlegelii, in a marine aquaculture pond.</title>
        <authorList>
            <person name="Tak E.J."/>
            <person name="Bae J.-W."/>
        </authorList>
    </citation>
    <scope>NUCLEOTIDE SEQUENCE [LARGE SCALE GENOMIC DNA]</scope>
    <source>
        <strain evidence="4">NSG39</strain>
    </source>
</reference>
<name>A0A1Q2CME3_9ACTN</name>
<dbReference type="Gene3D" id="3.90.220.20">
    <property type="entry name" value="DNA methylase specificity domains"/>
    <property type="match status" value="1"/>
</dbReference>
<evidence type="ECO:0000313" key="4">
    <source>
        <dbReference type="Proteomes" id="UP000188145"/>
    </source>
</evidence>
<keyword evidence="2" id="KW-0238">DNA-binding</keyword>
<accession>A0A1Q2CME3</accession>
<sequence>MATIVRLRDLGTTYSGLTGKTKADFGHGEARFVTFTGVMAAARMRDQSGLARVIVSPKESQNRVLRGDLLFNGTSETAEDVAFATVVEADLPPRTFLNSFCFGYRLAPTATEVSPSYLAYMFRGPQGRFLVAQLAQGFTRYNISKTKLMELEFEVPELSDQERIVAQLVDADEYVAAAEAIHRKQTLLALGVRESLLTGRSRLPGFSAPWQEVQISTLLTPRSERNGAGEGIEVLSCTKDRGFVRSLDYFKSQVFSRDLSGYLVIRRGTLGIPRITLKRGRSVSKSLSIRVLSARSTS</sequence>
<dbReference type="OrthoDB" id="3197085at2"/>
<dbReference type="EMBL" id="CP019606">
    <property type="protein sequence ID" value="AQP47271.1"/>
    <property type="molecule type" value="Genomic_DNA"/>
</dbReference>
<evidence type="ECO:0000256" key="1">
    <source>
        <dbReference type="ARBA" id="ARBA00022747"/>
    </source>
</evidence>
<dbReference type="RefSeq" id="WP_077685600.1">
    <property type="nucleotide sequence ID" value="NZ_CP019606.1"/>
</dbReference>
<dbReference type="SUPFAM" id="SSF116734">
    <property type="entry name" value="DNA methylase specificity domain"/>
    <property type="match status" value="1"/>
</dbReference>
<evidence type="ECO:0008006" key="5">
    <source>
        <dbReference type="Google" id="ProtNLM"/>
    </source>
</evidence>
<organism evidence="3 4">
    <name type="scientific">Tessaracoccus aquimaris</name>
    <dbReference type="NCBI Taxonomy" id="1332264"/>
    <lineage>
        <taxon>Bacteria</taxon>
        <taxon>Bacillati</taxon>
        <taxon>Actinomycetota</taxon>
        <taxon>Actinomycetes</taxon>
        <taxon>Propionibacteriales</taxon>
        <taxon>Propionibacteriaceae</taxon>
        <taxon>Tessaracoccus</taxon>
    </lineage>
</organism>
<dbReference type="InterPro" id="IPR052021">
    <property type="entry name" value="Type-I_RS_S_subunit"/>
</dbReference>
<dbReference type="KEGG" id="tes:BW730_06910"/>
<dbReference type="Proteomes" id="UP000188145">
    <property type="component" value="Chromosome"/>
</dbReference>
<dbReference type="InterPro" id="IPR044946">
    <property type="entry name" value="Restrct_endonuc_typeI_TRD_sf"/>
</dbReference>
<dbReference type="STRING" id="1332264.BW730_06910"/>
<gene>
    <name evidence="3" type="ORF">BW730_06910</name>
</gene>
<evidence type="ECO:0000313" key="3">
    <source>
        <dbReference type="EMBL" id="AQP47271.1"/>
    </source>
</evidence>
<dbReference type="REBASE" id="312985">
    <property type="entry name" value="S1.Taq39ORF6905P"/>
</dbReference>
<protein>
    <recommendedName>
        <fullName evidence="5">Type I restriction modification DNA specificity domain-containing protein</fullName>
    </recommendedName>
</protein>
<dbReference type="PANTHER" id="PTHR30408:SF12">
    <property type="entry name" value="TYPE I RESTRICTION ENZYME MJAVIII SPECIFICITY SUBUNIT"/>
    <property type="match status" value="1"/>
</dbReference>
<keyword evidence="4" id="KW-1185">Reference proteome</keyword>
<dbReference type="GO" id="GO:0003677">
    <property type="term" value="F:DNA binding"/>
    <property type="evidence" value="ECO:0007669"/>
    <property type="project" value="UniProtKB-KW"/>
</dbReference>
<keyword evidence="1" id="KW-0680">Restriction system</keyword>
<evidence type="ECO:0000256" key="2">
    <source>
        <dbReference type="ARBA" id="ARBA00023125"/>
    </source>
</evidence>
<dbReference type="AlphaFoldDB" id="A0A1Q2CME3"/>